<evidence type="ECO:0000313" key="2">
    <source>
        <dbReference type="Proteomes" id="UP001217754"/>
    </source>
</evidence>
<sequence length="343" mass="36712">MRTAARRPVRGAAEGSKAKALPLDQVLQHIQRADGLDRAVVAALISHLHASDLARSISLYTSTNTKESEAGLAWAARDDNRYPIEAGIVRVAKQAANAVLTTLQSLLDAPQGALRDELALFILLDCFRVAMATLTKAQGSVEQLGAVGLSVARKLIALAKYSEALTELVAVAACVAGSDVGSGTVRTPPPPVVRMHTIFAVPMGGPGEAHVRSVLDIQALAVHAALAQAGERDIDAIHTIYRLEHGPGAWQAHARNIGLDSAADRAAYAMERAIFQHLSRCKASGPAAYMLRMDTLRHLAPVAQLDVDAYWDRVERRFATADHLVIYANGGPRMHDRRDTAAL</sequence>
<protein>
    <submittedName>
        <fullName evidence="1">Uncharacterized protein</fullName>
    </submittedName>
</protein>
<dbReference type="RefSeq" id="XP_060121743.1">
    <property type="nucleotide sequence ID" value="XM_060265760.1"/>
</dbReference>
<dbReference type="Proteomes" id="UP001217754">
    <property type="component" value="Chromosome 2"/>
</dbReference>
<accession>A0AAF0F2X9</accession>
<dbReference type="AlphaFoldDB" id="A0AAF0F2X9"/>
<proteinExistence type="predicted"/>
<gene>
    <name evidence="1" type="ORF">MJAP1_001810</name>
</gene>
<name>A0AAF0F2X9_9BASI</name>
<organism evidence="1 2">
    <name type="scientific">Malassezia japonica</name>
    <dbReference type="NCBI Taxonomy" id="223818"/>
    <lineage>
        <taxon>Eukaryota</taxon>
        <taxon>Fungi</taxon>
        <taxon>Dikarya</taxon>
        <taxon>Basidiomycota</taxon>
        <taxon>Ustilaginomycotina</taxon>
        <taxon>Malasseziomycetes</taxon>
        <taxon>Malasseziales</taxon>
        <taxon>Malasseziaceae</taxon>
        <taxon>Malassezia</taxon>
    </lineage>
</organism>
<reference evidence="1" key="1">
    <citation type="submission" date="2023-03" db="EMBL/GenBank/DDBJ databases">
        <title>Mating type loci evolution in Malassezia.</title>
        <authorList>
            <person name="Coelho M.A."/>
        </authorList>
    </citation>
    <scope>NUCLEOTIDE SEQUENCE</scope>
    <source>
        <strain evidence="1">CBS 9431</strain>
    </source>
</reference>
<dbReference type="EMBL" id="CP119959">
    <property type="protein sequence ID" value="WFD38846.1"/>
    <property type="molecule type" value="Genomic_DNA"/>
</dbReference>
<keyword evidence="2" id="KW-1185">Reference proteome</keyword>
<dbReference type="GeneID" id="85225459"/>
<evidence type="ECO:0000313" key="1">
    <source>
        <dbReference type="EMBL" id="WFD38846.1"/>
    </source>
</evidence>